<evidence type="ECO:0000313" key="2">
    <source>
        <dbReference type="EMBL" id="KAK2876247.1"/>
    </source>
</evidence>
<sequence length="171" mass="19166">MFSLPLLSANETTVCFGSCHEQSNNSPLRGRLLQGGQRPAVTGLSSGRRVRSSPFHLTPHAVTIADGVSRERRKSKNVELEKTRLRECLPINDDEGLDHSHSSTLNSCTDQLSLVFIFSSPTGRWKAEVRSCRQLLRCQIHLSGSTYLVLFFKSSQSRGRRHSRPNNTDRC</sequence>
<gene>
    <name evidence="2" type="ORF">Q8A67_020343</name>
</gene>
<dbReference type="EMBL" id="JAUYZG010000020">
    <property type="protein sequence ID" value="KAK2876247.1"/>
    <property type="molecule type" value="Genomic_DNA"/>
</dbReference>
<accession>A0AA88TNK8</accession>
<proteinExistence type="predicted"/>
<dbReference type="Proteomes" id="UP001187343">
    <property type="component" value="Unassembled WGS sequence"/>
</dbReference>
<dbReference type="AlphaFoldDB" id="A0AA88TNK8"/>
<keyword evidence="3" id="KW-1185">Reference proteome</keyword>
<comment type="caution">
    <text evidence="2">The sequence shown here is derived from an EMBL/GenBank/DDBJ whole genome shotgun (WGS) entry which is preliminary data.</text>
</comment>
<organism evidence="2 3">
    <name type="scientific">Cirrhinus molitorella</name>
    <name type="common">mud carp</name>
    <dbReference type="NCBI Taxonomy" id="172907"/>
    <lineage>
        <taxon>Eukaryota</taxon>
        <taxon>Metazoa</taxon>
        <taxon>Chordata</taxon>
        <taxon>Craniata</taxon>
        <taxon>Vertebrata</taxon>
        <taxon>Euteleostomi</taxon>
        <taxon>Actinopterygii</taxon>
        <taxon>Neopterygii</taxon>
        <taxon>Teleostei</taxon>
        <taxon>Ostariophysi</taxon>
        <taxon>Cypriniformes</taxon>
        <taxon>Cyprinidae</taxon>
        <taxon>Labeoninae</taxon>
        <taxon>Labeonini</taxon>
        <taxon>Cirrhinus</taxon>
    </lineage>
</organism>
<evidence type="ECO:0000256" key="1">
    <source>
        <dbReference type="SAM" id="MobiDB-lite"/>
    </source>
</evidence>
<name>A0AA88TNK8_9TELE</name>
<evidence type="ECO:0000313" key="3">
    <source>
        <dbReference type="Proteomes" id="UP001187343"/>
    </source>
</evidence>
<reference evidence="2" key="1">
    <citation type="submission" date="2023-08" db="EMBL/GenBank/DDBJ databases">
        <title>Chromosome-level Genome Assembly of mud carp (Cirrhinus molitorella).</title>
        <authorList>
            <person name="Liu H."/>
        </authorList>
    </citation>
    <scope>NUCLEOTIDE SEQUENCE</scope>
    <source>
        <strain evidence="2">Prfri</strain>
        <tissue evidence="2">Muscle</tissue>
    </source>
</reference>
<protein>
    <submittedName>
        <fullName evidence="2">Uncharacterized protein</fullName>
    </submittedName>
</protein>
<feature type="region of interest" description="Disordered" evidence="1">
    <location>
        <begin position="28"/>
        <end position="49"/>
    </location>
</feature>